<comment type="similarity">
    <text evidence="1 3">Belongs to the TPP enzyme family.</text>
</comment>
<evidence type="ECO:0000256" key="1">
    <source>
        <dbReference type="ARBA" id="ARBA00007812"/>
    </source>
</evidence>
<dbReference type="InterPro" id="IPR029035">
    <property type="entry name" value="DHS-like_NAD/FAD-binding_dom"/>
</dbReference>
<dbReference type="EMBL" id="DQSV01000045">
    <property type="protein sequence ID" value="HIP17109.1"/>
    <property type="molecule type" value="Genomic_DNA"/>
</dbReference>
<dbReference type="Gene3D" id="3.40.50.1220">
    <property type="entry name" value="TPP-binding domain"/>
    <property type="match status" value="1"/>
</dbReference>
<dbReference type="PANTHER" id="PTHR18968">
    <property type="entry name" value="THIAMINE PYROPHOSPHATE ENZYMES"/>
    <property type="match status" value="1"/>
</dbReference>
<dbReference type="Pfam" id="PF00205">
    <property type="entry name" value="TPP_enzyme_M"/>
    <property type="match status" value="1"/>
</dbReference>
<dbReference type="PANTHER" id="PTHR18968:SF13">
    <property type="entry name" value="ACETOLACTATE SYNTHASE CATALYTIC SUBUNIT, MITOCHONDRIAL"/>
    <property type="match status" value="1"/>
</dbReference>
<evidence type="ECO:0000259" key="6">
    <source>
        <dbReference type="Pfam" id="PF02776"/>
    </source>
</evidence>
<name>A0A833DQ65_9EURY</name>
<dbReference type="GO" id="GO:0030976">
    <property type="term" value="F:thiamine pyrophosphate binding"/>
    <property type="evidence" value="ECO:0007669"/>
    <property type="project" value="InterPro"/>
</dbReference>
<organism evidence="7 8">
    <name type="scientific">Methanothermococcus okinawensis</name>
    <dbReference type="NCBI Taxonomy" id="155863"/>
    <lineage>
        <taxon>Archaea</taxon>
        <taxon>Methanobacteriati</taxon>
        <taxon>Methanobacteriota</taxon>
        <taxon>Methanomada group</taxon>
        <taxon>Methanococci</taxon>
        <taxon>Methanococcales</taxon>
        <taxon>Methanococcaceae</taxon>
        <taxon>Methanothermococcus</taxon>
    </lineage>
</organism>
<dbReference type="InterPro" id="IPR012001">
    <property type="entry name" value="Thiamin_PyroP_enz_TPP-bd_dom"/>
</dbReference>
<dbReference type="GO" id="GO:0009097">
    <property type="term" value="P:isoleucine biosynthetic process"/>
    <property type="evidence" value="ECO:0007669"/>
    <property type="project" value="TreeGrafter"/>
</dbReference>
<accession>A0A833DQ65</accession>
<dbReference type="GO" id="GO:0005948">
    <property type="term" value="C:acetolactate synthase complex"/>
    <property type="evidence" value="ECO:0007669"/>
    <property type="project" value="TreeGrafter"/>
</dbReference>
<dbReference type="Gene3D" id="3.40.50.970">
    <property type="match status" value="2"/>
</dbReference>
<dbReference type="GO" id="GO:0050660">
    <property type="term" value="F:flavin adenine dinucleotide binding"/>
    <property type="evidence" value="ECO:0007669"/>
    <property type="project" value="TreeGrafter"/>
</dbReference>
<proteinExistence type="inferred from homology"/>
<dbReference type="InterPro" id="IPR012000">
    <property type="entry name" value="Thiamin_PyroP_enz_cen_dom"/>
</dbReference>
<dbReference type="GO" id="GO:0003984">
    <property type="term" value="F:acetolactate synthase activity"/>
    <property type="evidence" value="ECO:0007669"/>
    <property type="project" value="TreeGrafter"/>
</dbReference>
<reference evidence="7" key="1">
    <citation type="journal article" date="2020" name="ISME J.">
        <title>Gammaproteobacteria mediating utilization of methyl-, sulfur- and petroleum organic compounds in deep ocean hydrothermal plumes.</title>
        <authorList>
            <person name="Zhou Z."/>
            <person name="Liu Y."/>
            <person name="Pan J."/>
            <person name="Cron B.R."/>
            <person name="Toner B.M."/>
            <person name="Anantharaman K."/>
            <person name="Breier J.A."/>
            <person name="Dick G.J."/>
            <person name="Li M."/>
        </authorList>
    </citation>
    <scope>NUCLEOTIDE SEQUENCE</scope>
    <source>
        <strain evidence="7">SZUA-1385</strain>
    </source>
</reference>
<dbReference type="Pfam" id="PF02776">
    <property type="entry name" value="TPP_enzyme_N"/>
    <property type="match status" value="1"/>
</dbReference>
<dbReference type="AlphaFoldDB" id="A0A833DQ65"/>
<dbReference type="InterPro" id="IPR045229">
    <property type="entry name" value="TPP_enz"/>
</dbReference>
<comment type="caution">
    <text evidence="7">The sequence shown here is derived from an EMBL/GenBank/DDBJ whole genome shotgun (WGS) entry which is preliminary data.</text>
</comment>
<dbReference type="InterPro" id="IPR011766">
    <property type="entry name" value="TPP_enzyme_TPP-bd"/>
</dbReference>
<sequence length="546" mass="62039">MKFTEALINFLLKKNIKTIFSYPGEQIIELYKELNNSPIKNILVRHEQGAAHMADGYSRITNYVGVCLATGGPGVTNLITGIATAYKDSSSVLAITGRCERKYINKNYFQEIKMDFLNMYKGYFMDKPNLDNLENVFYDCLYSKRPISLNIPQDILKSNEITDSFNKYYEYNSYNEYNNPNKYEYSHRGNNEDSKNCETVKNNIRESIKKIKDKLYKIGNVKKPLILIGQGIYGILPYTNMVRINNILKELDIPIVTTFPARGVINENYKNSLGLVGRRGTTIANNYLLESDIIISIGASLSYNTLPDSIRESILKKIIPINIESKINSLDDIKYIFEEINNLEIVNVNNNKSNMGGNSLNNKNDIKNNIIQKLGDYSSKIKEILDNLPDNGIIVTDAGNHTVFVSLLKKCIIPRNIISSHGMGTMGFGIPTSIGVKFGCLDYNIDREVISISGDGGFQMNLQELATIEENNLKILMIVMKNNNLNVFGSIKNPNFNKISEAYGIDNVYIEDVYDIRQNIRYYLRNNKPYLMVIECENEKLPKLAI</sequence>
<evidence type="ECO:0000313" key="7">
    <source>
        <dbReference type="EMBL" id="HIP17109.1"/>
    </source>
</evidence>
<feature type="domain" description="Thiamine pyrophosphate enzyme TPP-binding" evidence="5">
    <location>
        <begin position="397"/>
        <end position="533"/>
    </location>
</feature>
<dbReference type="InterPro" id="IPR029061">
    <property type="entry name" value="THDP-binding"/>
</dbReference>
<dbReference type="GO" id="GO:0009099">
    <property type="term" value="P:L-valine biosynthetic process"/>
    <property type="evidence" value="ECO:0007669"/>
    <property type="project" value="TreeGrafter"/>
</dbReference>
<feature type="domain" description="Thiamine pyrophosphate enzyme central" evidence="4">
    <location>
        <begin position="218"/>
        <end position="325"/>
    </location>
</feature>
<dbReference type="SUPFAM" id="SSF52518">
    <property type="entry name" value="Thiamin diphosphate-binding fold (THDP-binding)"/>
    <property type="match status" value="2"/>
</dbReference>
<protein>
    <submittedName>
        <fullName evidence="7">Thiamine pyrophosphate-binding protein</fullName>
    </submittedName>
</protein>
<evidence type="ECO:0000259" key="5">
    <source>
        <dbReference type="Pfam" id="PF02775"/>
    </source>
</evidence>
<dbReference type="Proteomes" id="UP000605144">
    <property type="component" value="Unassembled WGS sequence"/>
</dbReference>
<dbReference type="GO" id="GO:0000287">
    <property type="term" value="F:magnesium ion binding"/>
    <property type="evidence" value="ECO:0007669"/>
    <property type="project" value="InterPro"/>
</dbReference>
<gene>
    <name evidence="7" type="ORF">EYG76_02260</name>
</gene>
<evidence type="ECO:0000256" key="3">
    <source>
        <dbReference type="RuleBase" id="RU362132"/>
    </source>
</evidence>
<dbReference type="SUPFAM" id="SSF52467">
    <property type="entry name" value="DHS-like NAD/FAD-binding domain"/>
    <property type="match status" value="1"/>
</dbReference>
<feature type="domain" description="Thiamine pyrophosphate enzyme N-terminal TPP-binding" evidence="6">
    <location>
        <begin position="1"/>
        <end position="115"/>
    </location>
</feature>
<evidence type="ECO:0000256" key="2">
    <source>
        <dbReference type="ARBA" id="ARBA00023052"/>
    </source>
</evidence>
<dbReference type="CDD" id="cd07035">
    <property type="entry name" value="TPP_PYR_POX_like"/>
    <property type="match status" value="1"/>
</dbReference>
<dbReference type="GO" id="GO:0044272">
    <property type="term" value="P:sulfur compound biosynthetic process"/>
    <property type="evidence" value="ECO:0007669"/>
    <property type="project" value="UniProtKB-ARBA"/>
</dbReference>
<dbReference type="Pfam" id="PF02775">
    <property type="entry name" value="TPP_enzyme_C"/>
    <property type="match status" value="1"/>
</dbReference>
<evidence type="ECO:0000259" key="4">
    <source>
        <dbReference type="Pfam" id="PF00205"/>
    </source>
</evidence>
<keyword evidence="2 3" id="KW-0786">Thiamine pyrophosphate</keyword>
<evidence type="ECO:0000313" key="8">
    <source>
        <dbReference type="Proteomes" id="UP000605144"/>
    </source>
</evidence>